<gene>
    <name evidence="4" type="ORF">BCY91_02285</name>
</gene>
<comment type="caution">
    <text evidence="4">The sequence shown here is derived from an EMBL/GenBank/DDBJ whole genome shotgun (WGS) entry which is preliminary data.</text>
</comment>
<dbReference type="NCBIfam" id="TIGR04131">
    <property type="entry name" value="Bac_Flav_CTERM"/>
    <property type="match status" value="1"/>
</dbReference>
<feature type="domain" description="PKD" evidence="3">
    <location>
        <begin position="816"/>
        <end position="866"/>
    </location>
</feature>
<dbReference type="SUPFAM" id="SSF49299">
    <property type="entry name" value="PKD domain"/>
    <property type="match status" value="1"/>
</dbReference>
<dbReference type="OrthoDB" id="1488276at2"/>
<dbReference type="InterPro" id="IPR035986">
    <property type="entry name" value="PKD_dom_sf"/>
</dbReference>
<protein>
    <recommendedName>
        <fullName evidence="3">PKD domain-containing protein</fullName>
    </recommendedName>
</protein>
<evidence type="ECO:0000259" key="3">
    <source>
        <dbReference type="PROSITE" id="PS50093"/>
    </source>
</evidence>
<dbReference type="Proteomes" id="UP000283433">
    <property type="component" value="Unassembled WGS sequence"/>
</dbReference>
<evidence type="ECO:0000313" key="5">
    <source>
        <dbReference type="Proteomes" id="UP000283433"/>
    </source>
</evidence>
<dbReference type="Pfam" id="PF18911">
    <property type="entry name" value="PKD_4"/>
    <property type="match status" value="1"/>
</dbReference>
<feature type="region of interest" description="Disordered" evidence="1">
    <location>
        <begin position="281"/>
        <end position="304"/>
    </location>
</feature>
<dbReference type="InterPro" id="IPR022409">
    <property type="entry name" value="PKD/Chitinase_dom"/>
</dbReference>
<dbReference type="SMART" id="SM00089">
    <property type="entry name" value="PKD"/>
    <property type="match status" value="2"/>
</dbReference>
<feature type="signal peptide" evidence="2">
    <location>
        <begin position="1"/>
        <end position="20"/>
    </location>
</feature>
<accession>A0A419S6W0</accession>
<proteinExistence type="predicted"/>
<feature type="region of interest" description="Disordered" evidence="1">
    <location>
        <begin position="475"/>
        <end position="497"/>
    </location>
</feature>
<dbReference type="InterPro" id="IPR000601">
    <property type="entry name" value="PKD_dom"/>
</dbReference>
<keyword evidence="5" id="KW-1185">Reference proteome</keyword>
<evidence type="ECO:0000256" key="2">
    <source>
        <dbReference type="SAM" id="SignalP"/>
    </source>
</evidence>
<reference evidence="4 5" key="1">
    <citation type="submission" date="2016-07" db="EMBL/GenBank/DDBJ databases">
        <title>Genome of Pelobium manganitolerans.</title>
        <authorList>
            <person name="Wu S."/>
            <person name="Wang G."/>
        </authorList>
    </citation>
    <scope>NUCLEOTIDE SEQUENCE [LARGE SCALE GENOMIC DNA]</scope>
    <source>
        <strain evidence="4 5">YS-25</strain>
    </source>
</reference>
<feature type="chain" id="PRO_5019108606" description="PKD domain-containing protein" evidence="2">
    <location>
        <begin position="21"/>
        <end position="1228"/>
    </location>
</feature>
<evidence type="ECO:0000313" key="4">
    <source>
        <dbReference type="EMBL" id="RKD17003.1"/>
    </source>
</evidence>
<feature type="compositionally biased region" description="Gly residues" evidence="1">
    <location>
        <begin position="290"/>
        <end position="304"/>
    </location>
</feature>
<dbReference type="Gene3D" id="2.60.40.10">
    <property type="entry name" value="Immunoglobulins"/>
    <property type="match status" value="2"/>
</dbReference>
<sequence length="1228" mass="127669">MIKSALITAFNFLAVSLSYAQICGTPGLDGAANAASAVNTYYPPAAKASIPEGGRSVTLLAVPATDAYNNSFGSQQIKAGDMVLIIQMQDAQINYDNTITYGAGIPNSGPDGLGGTGYKYINNTGYFEYAIATNDVPLTGGNLNFRAAGLNKGTVHAYVNQPGDAYRGKRTFQIVRVPQYSNLLLTSNISTPPFNGSVGGIVAFDVSGSMNFNGRKIDASSKGFRGGYGLKANSGNNVANIYAVSSSSTQASGKGEGIAGTPKFMWDGYNEVTLPEEGLPRGAFGKGAPANGGGGGNDHNAGGGGGGNGGYGGVGGNGVSTMGSDFPNGGRPGSTTYQNTPDLKRLIMGGGGGGGDANNSLSGVKGGVGGGLVLINVGSITGSGIVLANGGNGEIGAVGSAPDGAGGGGAGGTVFLKVSNPDTSSTLTIEAKGGNGGDTPTDKQGNKHGTGGGGGGGLVFFSMPQTAKVSINILGGKAGSTPENSGEKHGAQDGTNGQSIRYNIADLPAYLQSGGASCYPILHTTLKSQSPAGNVFKGSKVEYTVQVYNAQNVGNAGGVMVEGLFSQYLLCDSISATITGETKVTNPGSIFEVSHGKLNIRTGPFNIPSGDTLTLKLKFTVNCAASLGILNASAQALYLDPTRTASDPQRLITAKTDAFGSAKTSYEANNSPVPGGNYDGESTTQEDIKIIATPAVSSNSIALAKTVFCDTGDAELIKGSTPSGGNGAYQYQWQSSPDGTTFNNIPGATTIDYDPPQSQSSVSYRRVVISACDSTSKSNVIKVVVGPTPIANFQTPDICLKDASATFVNNSTIADGSNLTYLWDFGDPASGTKNFSTEKDGTHLYHQAKTYQVKLTVRSALTGCATVIEKAFTVNGSIPKADFELVNEDNLCVDAGIRFKDLASVDFGEITKIDWYFDYDNRPDQKESDEYPELRGSGSKRVYTHFYPEFFTPLSKTVKVRMVVYSGQSCADVQEKTIILKAAPQIAFDSIPAVCINDAPFLISQAKENNGLPGKAIFSGNGVSSDGVFSPAVAGEGIHTINYEFVSSNGCKKALQQTIQVFANPKINLNREETILVGGSVALNPLVSGSGLSYAWFPQEGLSASTILNPVASPSQNTTYHLIVTNQFGCSTTDSVTVRVLQTPQIPNVFTPNGDGINDTWNIKYLESYPSPMLTLYNRYGDIVYQGIYTQGWNGKKGNQDLPEGAYYYIINIPEKTLKYSGSVTIVR</sequence>
<evidence type="ECO:0000256" key="1">
    <source>
        <dbReference type="SAM" id="MobiDB-lite"/>
    </source>
</evidence>
<dbReference type="InterPro" id="IPR013783">
    <property type="entry name" value="Ig-like_fold"/>
</dbReference>
<dbReference type="Gene3D" id="2.60.40.2700">
    <property type="match status" value="1"/>
</dbReference>
<organism evidence="4 5">
    <name type="scientific">Pelobium manganitolerans</name>
    <dbReference type="NCBI Taxonomy" id="1842495"/>
    <lineage>
        <taxon>Bacteria</taxon>
        <taxon>Pseudomonadati</taxon>
        <taxon>Bacteroidota</taxon>
        <taxon>Sphingobacteriia</taxon>
        <taxon>Sphingobacteriales</taxon>
        <taxon>Sphingobacteriaceae</taxon>
        <taxon>Pelobium</taxon>
    </lineage>
</organism>
<dbReference type="RefSeq" id="WP_120181193.1">
    <property type="nucleotide sequence ID" value="NZ_MBTA01000012.1"/>
</dbReference>
<dbReference type="AlphaFoldDB" id="A0A419S6W0"/>
<dbReference type="Pfam" id="PF13585">
    <property type="entry name" value="CHU_C"/>
    <property type="match status" value="1"/>
</dbReference>
<feature type="region of interest" description="Disordered" evidence="1">
    <location>
        <begin position="427"/>
        <end position="455"/>
    </location>
</feature>
<dbReference type="EMBL" id="MBTA01000012">
    <property type="protein sequence ID" value="RKD17003.1"/>
    <property type="molecule type" value="Genomic_DNA"/>
</dbReference>
<dbReference type="InterPro" id="IPR026341">
    <property type="entry name" value="T9SS_type_B"/>
</dbReference>
<name>A0A419S6W0_9SPHI</name>
<keyword evidence="2" id="KW-0732">Signal</keyword>
<dbReference type="PROSITE" id="PS50093">
    <property type="entry name" value="PKD"/>
    <property type="match status" value="1"/>
</dbReference>
<dbReference type="CDD" id="cd00146">
    <property type="entry name" value="PKD"/>
    <property type="match status" value="2"/>
</dbReference>